<keyword evidence="3" id="KW-1185">Reference proteome</keyword>
<proteinExistence type="predicted"/>
<reference evidence="2 3" key="1">
    <citation type="submission" date="2017-12" db="EMBL/GenBank/DDBJ databases">
        <authorList>
            <person name="Hurst M.R.H."/>
        </authorList>
    </citation>
    <scope>NUCLEOTIDE SEQUENCE [LARGE SCALE GENOMIC DNA]</scope>
    <source>
        <strain evidence="2 3">TH11417</strain>
    </source>
</reference>
<dbReference type="GeneID" id="98393339"/>
<feature type="domain" description="DUF1858" evidence="1">
    <location>
        <begin position="5"/>
        <end position="61"/>
    </location>
</feature>
<protein>
    <recommendedName>
        <fullName evidence="1">DUF1858 domain-containing protein</fullName>
    </recommendedName>
</protein>
<dbReference type="Proteomes" id="UP000238956">
    <property type="component" value="Chromosome"/>
</dbReference>
<organism evidence="2 3">
    <name type="scientific">Streptococcus pluranimalium</name>
    <dbReference type="NCBI Taxonomy" id="82348"/>
    <lineage>
        <taxon>Bacteria</taxon>
        <taxon>Bacillati</taxon>
        <taxon>Bacillota</taxon>
        <taxon>Bacilli</taxon>
        <taxon>Lactobacillales</taxon>
        <taxon>Streptococcaceae</taxon>
        <taxon>Streptococcus</taxon>
    </lineage>
</organism>
<name>A0A2L0D431_9STRE</name>
<dbReference type="InterPro" id="IPR038062">
    <property type="entry name" value="ScdA-like_N_sf"/>
</dbReference>
<evidence type="ECO:0000313" key="3">
    <source>
        <dbReference type="Proteomes" id="UP000238956"/>
    </source>
</evidence>
<evidence type="ECO:0000259" key="1">
    <source>
        <dbReference type="Pfam" id="PF08984"/>
    </source>
</evidence>
<dbReference type="KEGG" id="splr:C0J00_05385"/>
<reference evidence="2 3" key="2">
    <citation type="submission" date="2018-02" db="EMBL/GenBank/DDBJ databases">
        <title>Whole genome sequencing analysis of Streptococcus pluranimalium isolated from cattle infected mastitis in China.</title>
        <authorList>
            <person name="Zhang J.-R."/>
            <person name="Hu G.-Z."/>
        </authorList>
    </citation>
    <scope>NUCLEOTIDE SEQUENCE [LARGE SCALE GENOMIC DNA]</scope>
    <source>
        <strain evidence="2 3">TH11417</strain>
    </source>
</reference>
<dbReference type="Gene3D" id="1.10.3910.10">
    <property type="entry name" value="SP0561-like"/>
    <property type="match status" value="1"/>
</dbReference>
<dbReference type="InterPro" id="IPR015077">
    <property type="entry name" value="DUF1858"/>
</dbReference>
<dbReference type="Pfam" id="PF08984">
    <property type="entry name" value="DUF1858"/>
    <property type="match status" value="1"/>
</dbReference>
<dbReference type="SUPFAM" id="SSF140683">
    <property type="entry name" value="SP0561-like"/>
    <property type="match status" value="1"/>
</dbReference>
<dbReference type="RefSeq" id="WP_104967904.1">
    <property type="nucleotide sequence ID" value="NZ_CP025536.1"/>
</dbReference>
<dbReference type="AlphaFoldDB" id="A0A2L0D431"/>
<dbReference type="EMBL" id="CP025536">
    <property type="protein sequence ID" value="AUW96577.1"/>
    <property type="molecule type" value="Genomic_DNA"/>
</dbReference>
<gene>
    <name evidence="2" type="ORF">C0J00_05385</name>
</gene>
<evidence type="ECO:0000313" key="2">
    <source>
        <dbReference type="EMBL" id="AUW96577.1"/>
    </source>
</evidence>
<dbReference type="OrthoDB" id="411397at2"/>
<accession>A0A2L0D431</accession>
<sequence length="75" mass="8092">MINCIDLTIPVAEVLKEHPELKPLLIDLGFKPLANPMMLNTVAKVTSISAGSKLAGISIEAVKETLLCNGYEIKE</sequence>